<dbReference type="PANTHER" id="PTHR35936:SF19">
    <property type="entry name" value="AMINO-ACID-BINDING PROTEIN YXEM-RELATED"/>
    <property type="match status" value="1"/>
</dbReference>
<feature type="signal peptide" evidence="2">
    <location>
        <begin position="1"/>
        <end position="24"/>
    </location>
</feature>
<proteinExistence type="predicted"/>
<organism evidence="4 5">
    <name type="scientific">Ligilactobacillus ruminis</name>
    <dbReference type="NCBI Taxonomy" id="1623"/>
    <lineage>
        <taxon>Bacteria</taxon>
        <taxon>Bacillati</taxon>
        <taxon>Bacillota</taxon>
        <taxon>Bacilli</taxon>
        <taxon>Lactobacillales</taxon>
        <taxon>Lactobacillaceae</taxon>
        <taxon>Ligilactobacillus</taxon>
    </lineage>
</organism>
<keyword evidence="1 2" id="KW-0732">Signal</keyword>
<evidence type="ECO:0000256" key="1">
    <source>
        <dbReference type="ARBA" id="ARBA00022729"/>
    </source>
</evidence>
<dbReference type="SMART" id="SM00062">
    <property type="entry name" value="PBPb"/>
    <property type="match status" value="1"/>
</dbReference>
<evidence type="ECO:0000259" key="3">
    <source>
        <dbReference type="SMART" id="SM00062"/>
    </source>
</evidence>
<comment type="caution">
    <text evidence="4">The sequence shown here is derived from an EMBL/GenBank/DDBJ whole genome shotgun (WGS) entry which is preliminary data.</text>
</comment>
<protein>
    <submittedName>
        <fullName evidence="4">Amino acid ABC transporter substrate-binding protein, PAAT family</fullName>
    </submittedName>
</protein>
<dbReference type="PANTHER" id="PTHR35936">
    <property type="entry name" value="MEMBRANE-BOUND LYTIC MUREIN TRANSGLYCOSYLASE F"/>
    <property type="match status" value="1"/>
</dbReference>
<evidence type="ECO:0000256" key="2">
    <source>
        <dbReference type="SAM" id="SignalP"/>
    </source>
</evidence>
<gene>
    <name evidence="4" type="ORF">SAMN05216431_11057</name>
</gene>
<dbReference type="Proteomes" id="UP000182089">
    <property type="component" value="Unassembled WGS sequence"/>
</dbReference>
<sequence>MFKKFLLALGILLTVWLCPNKALALTVGLLQNNQPYTNYEKALTKKIYPKAHIKRYRTQKSLLKAVRHKKVDLALGAFNDQDLNQAFYATSTPYLYVRNILFTRQDSKYQRLSKLKGQTIGILSFESQQALAHNLHLKTKRYPSMKALNRALNQGQIKAGLVLTHTYTNYLKDHPELIEVSDSTNFRQQGQILVKIADPQVTASQFVVVGKKAALINKVDCKLNKLADRQVLAQLSQTYLGQNLTLN</sequence>
<accession>A0ABY1ACS6</accession>
<evidence type="ECO:0000313" key="5">
    <source>
        <dbReference type="Proteomes" id="UP000182089"/>
    </source>
</evidence>
<dbReference type="InterPro" id="IPR001638">
    <property type="entry name" value="Solute-binding_3/MltF_N"/>
</dbReference>
<dbReference type="EMBL" id="FOCC01000010">
    <property type="protein sequence ID" value="SEM84699.1"/>
    <property type="molecule type" value="Genomic_DNA"/>
</dbReference>
<evidence type="ECO:0000313" key="4">
    <source>
        <dbReference type="EMBL" id="SEM84699.1"/>
    </source>
</evidence>
<dbReference type="Gene3D" id="3.40.190.10">
    <property type="entry name" value="Periplasmic binding protein-like II"/>
    <property type="match status" value="2"/>
</dbReference>
<reference evidence="4 5" key="1">
    <citation type="submission" date="2016-10" db="EMBL/GenBank/DDBJ databases">
        <authorList>
            <person name="Varghese N."/>
            <person name="Submissions S."/>
        </authorList>
    </citation>
    <scope>NUCLEOTIDE SEQUENCE [LARGE SCALE GENOMIC DNA]</scope>
    <source>
        <strain evidence="4 5">WC1T17</strain>
    </source>
</reference>
<feature type="domain" description="Solute-binding protein family 3/N-terminal" evidence="3">
    <location>
        <begin position="24"/>
        <end position="243"/>
    </location>
</feature>
<dbReference type="Pfam" id="PF00497">
    <property type="entry name" value="SBP_bac_3"/>
    <property type="match status" value="1"/>
</dbReference>
<name>A0ABY1ACS6_9LACO</name>
<dbReference type="SUPFAM" id="SSF53850">
    <property type="entry name" value="Periplasmic binding protein-like II"/>
    <property type="match status" value="1"/>
</dbReference>
<feature type="chain" id="PRO_5047114150" evidence="2">
    <location>
        <begin position="25"/>
        <end position="247"/>
    </location>
</feature>